<reference evidence="14" key="1">
    <citation type="submission" date="2017-01" db="EMBL/GenBank/DDBJ databases">
        <title>Comparative genomics of anhydrobiosis in the tardigrade Hypsibius dujardini.</title>
        <authorList>
            <person name="Yoshida Y."/>
            <person name="Koutsovoulos G."/>
            <person name="Laetsch D."/>
            <person name="Stevens L."/>
            <person name="Kumar S."/>
            <person name="Horikawa D."/>
            <person name="Ishino K."/>
            <person name="Komine S."/>
            <person name="Tomita M."/>
            <person name="Blaxter M."/>
            <person name="Arakawa K."/>
        </authorList>
    </citation>
    <scope>NUCLEOTIDE SEQUENCE [LARGE SCALE GENOMIC DNA]</scope>
    <source>
        <strain evidence="14">Z151</strain>
    </source>
</reference>
<dbReference type="InterPro" id="IPR028082">
    <property type="entry name" value="Peripla_BP_I"/>
</dbReference>
<feature type="domain" description="Protein kinase" evidence="11">
    <location>
        <begin position="607"/>
        <end position="882"/>
    </location>
</feature>
<dbReference type="EMBL" id="MTYJ01000274">
    <property type="protein sequence ID" value="OWA52553.1"/>
    <property type="molecule type" value="Genomic_DNA"/>
</dbReference>
<evidence type="ECO:0000256" key="5">
    <source>
        <dbReference type="ARBA" id="ARBA00022741"/>
    </source>
</evidence>
<dbReference type="AlphaFoldDB" id="A0A9X6NGY3"/>
<evidence type="ECO:0000256" key="6">
    <source>
        <dbReference type="ARBA" id="ARBA00022989"/>
    </source>
</evidence>
<dbReference type="PANTHER" id="PTHR11920">
    <property type="entry name" value="GUANYLYL CYCLASE"/>
    <property type="match status" value="1"/>
</dbReference>
<keyword evidence="9" id="KW-0456">Lyase</keyword>
<evidence type="ECO:0000256" key="7">
    <source>
        <dbReference type="ARBA" id="ARBA00023136"/>
    </source>
</evidence>
<dbReference type="InterPro" id="IPR001245">
    <property type="entry name" value="Ser-Thr/Tyr_kinase_cat_dom"/>
</dbReference>
<evidence type="ECO:0000313" key="14">
    <source>
        <dbReference type="Proteomes" id="UP000192578"/>
    </source>
</evidence>
<evidence type="ECO:0000256" key="1">
    <source>
        <dbReference type="ARBA" id="ARBA00001436"/>
    </source>
</evidence>
<dbReference type="GO" id="GO:0004672">
    <property type="term" value="F:protein kinase activity"/>
    <property type="evidence" value="ECO:0007669"/>
    <property type="project" value="InterPro"/>
</dbReference>
<accession>A0A9X6NGY3</accession>
<dbReference type="GO" id="GO:0005886">
    <property type="term" value="C:plasma membrane"/>
    <property type="evidence" value="ECO:0007669"/>
    <property type="project" value="TreeGrafter"/>
</dbReference>
<dbReference type="Proteomes" id="UP000192578">
    <property type="component" value="Unassembled WGS sequence"/>
</dbReference>
<dbReference type="GO" id="GO:0007168">
    <property type="term" value="P:receptor guanylyl cyclase signaling pathway"/>
    <property type="evidence" value="ECO:0007669"/>
    <property type="project" value="TreeGrafter"/>
</dbReference>
<comment type="catalytic activity">
    <reaction evidence="1">
        <text>GTP = 3',5'-cyclic GMP + diphosphate</text>
        <dbReference type="Rhea" id="RHEA:13665"/>
        <dbReference type="ChEBI" id="CHEBI:33019"/>
        <dbReference type="ChEBI" id="CHEBI:37565"/>
        <dbReference type="ChEBI" id="CHEBI:57746"/>
        <dbReference type="EC" id="4.6.1.2"/>
    </reaction>
</comment>
<dbReference type="CDD" id="cd06352">
    <property type="entry name" value="PBP1_NPR_GC-like"/>
    <property type="match status" value="1"/>
</dbReference>
<evidence type="ECO:0000256" key="8">
    <source>
        <dbReference type="ARBA" id="ARBA00023180"/>
    </source>
</evidence>
<evidence type="ECO:0000259" key="11">
    <source>
        <dbReference type="PROSITE" id="PS50011"/>
    </source>
</evidence>
<dbReference type="InterPro" id="IPR011009">
    <property type="entry name" value="Kinase-like_dom_sf"/>
</dbReference>
<evidence type="ECO:0000259" key="12">
    <source>
        <dbReference type="PROSITE" id="PS50125"/>
    </source>
</evidence>
<dbReference type="SUPFAM" id="SSF55073">
    <property type="entry name" value="Nucleotide cyclase"/>
    <property type="match status" value="1"/>
</dbReference>
<evidence type="ECO:0000256" key="3">
    <source>
        <dbReference type="ARBA" id="ARBA00012202"/>
    </source>
</evidence>
<dbReference type="CDD" id="cd07302">
    <property type="entry name" value="CHD"/>
    <property type="match status" value="1"/>
</dbReference>
<dbReference type="Gene3D" id="3.40.50.2300">
    <property type="match status" value="1"/>
</dbReference>
<dbReference type="InterPro" id="IPR029787">
    <property type="entry name" value="Nucleotide_cyclase"/>
</dbReference>
<keyword evidence="10" id="KW-0141">cGMP biosynthesis</keyword>
<organism evidence="13 14">
    <name type="scientific">Hypsibius exemplaris</name>
    <name type="common">Freshwater tardigrade</name>
    <dbReference type="NCBI Taxonomy" id="2072580"/>
    <lineage>
        <taxon>Eukaryota</taxon>
        <taxon>Metazoa</taxon>
        <taxon>Ecdysozoa</taxon>
        <taxon>Tardigrada</taxon>
        <taxon>Eutardigrada</taxon>
        <taxon>Parachela</taxon>
        <taxon>Hypsibioidea</taxon>
        <taxon>Hypsibiidae</taxon>
        <taxon>Hypsibius</taxon>
    </lineage>
</organism>
<keyword evidence="6" id="KW-1133">Transmembrane helix</keyword>
<dbReference type="InterPro" id="IPR050401">
    <property type="entry name" value="Cyclic_nucleotide_synthase"/>
</dbReference>
<keyword evidence="4" id="KW-0812">Transmembrane</keyword>
<dbReference type="OrthoDB" id="1890790at2759"/>
<dbReference type="PROSITE" id="PS50011">
    <property type="entry name" value="PROTEIN_KINASE_DOM"/>
    <property type="match status" value="1"/>
</dbReference>
<sequence>MGIVLSSGEGQAVFRPHFTSDSTASSTTVTTVTATTPTTATTTTTTTTTTAATTTTTPSDALVMNLLKLSGINPPTTLLLPSLTTTAVPNSTSPNSTVTIGEGDGFDTSAPSPDHSNSTTTTAVKSQIMMTKSATQSPTTKVVLNACLLTERTSWYNYDRSAAAVDMALNYANDEILAPVGMHLVVSYSDIGTRCDAKNHAVTFAMDLIYRGIHCDAFIGAGCAYDFQSLYDVADFLAIPFIGLPAAGVGADADAALYNNMARLSITHINTVKVIMNFLKRYKYWSPTVIQDLDISLNQQISIILKATFLSTNRTLAEQTNYNEIASTTLTYDQIANFLKDGMAGSRAFILLTNASSTRQIMLVARDLGLTGGDYVFIAIELFPSNSWGTFTWQMNDRFDEAAKDAYRVLLLVSLTPSVNAAFDVFENEVKAASAIRATHRYKYGPNEGVDLVTAHYYDAVVFYASIMKDMFVNGTDIFLVDNFVNWAGSNYSFESPIQGTVWLDANADRISSYVVKTYNERSALFEPGFSATPNSPVVVPLGALDWPGGKGVLPPNEPRCGYNGKNPICAPKPLSGGSAAAAAVIPTLLLNTDEEVVKKAEMEDDEEERTHLAFVLYGKTATLKDSTVALRELPQPYQRMTSSMSSDMGALRGVKHNNLQEFLGVAINDENLCEYAIGEVCQKGSVMALLEKTTMVLDWQFKHSIMKGIASGMTYLHTTKVVSHGDLSAHTVLIDSRFVIKISDYGLHHFRSMEDVIPPDDNDQDRDFARLLWRAPELLRKPVLGGTQKGDVYSFGILMQQLILRSAPYESSIESQRSDYLAHAKDLVMEVKRGANPPQRPMVPVSSCPGPLHALLEMCWDEHPMVRIPFIKIREILQKVLGKSGENIIEHLITRMDLYATELEHEAEEKMKMFVAEKERSEELLKGMLPKVISDKLRRGEMIYPEVYDSTTVQFSDIHGFAEVMEAASTPYITIEIMNTLYGLCDHIIEGFDVYKVETVGDNYLLVSGLPVRNGIKHAGEMASLALTLRKEVGTLLIASSPDARLKLRVGLNSGSCVASVVGLKMPKYCLFGDTVNTASRMESHGEAGKIHVSPTTAALLDKIGNYFLSPRGPITVKVS</sequence>
<comment type="subcellular location">
    <subcellularLocation>
        <location evidence="2">Membrane</location>
        <topology evidence="2">Single-pass membrane protein</topology>
    </subcellularLocation>
</comment>
<evidence type="ECO:0000256" key="10">
    <source>
        <dbReference type="ARBA" id="ARBA00023293"/>
    </source>
</evidence>
<proteinExistence type="predicted"/>
<feature type="domain" description="Guanylate cyclase" evidence="12">
    <location>
        <begin position="953"/>
        <end position="1084"/>
    </location>
</feature>
<dbReference type="Gene3D" id="6.10.250.780">
    <property type="match status" value="1"/>
</dbReference>
<dbReference type="GO" id="GO:0035556">
    <property type="term" value="P:intracellular signal transduction"/>
    <property type="evidence" value="ECO:0007669"/>
    <property type="project" value="InterPro"/>
</dbReference>
<evidence type="ECO:0000256" key="4">
    <source>
        <dbReference type="ARBA" id="ARBA00022692"/>
    </source>
</evidence>
<dbReference type="FunFam" id="3.30.70.1230:FF:000030">
    <property type="entry name" value="Si:ch211-215j19.12"/>
    <property type="match status" value="1"/>
</dbReference>
<dbReference type="GO" id="GO:0004383">
    <property type="term" value="F:guanylate cyclase activity"/>
    <property type="evidence" value="ECO:0007669"/>
    <property type="project" value="UniProtKB-EC"/>
</dbReference>
<keyword evidence="14" id="KW-1185">Reference proteome</keyword>
<name>A0A9X6NGY3_HYPEX</name>
<dbReference type="SUPFAM" id="SSF56112">
    <property type="entry name" value="Protein kinase-like (PK-like)"/>
    <property type="match status" value="1"/>
</dbReference>
<dbReference type="GO" id="GO:0005524">
    <property type="term" value="F:ATP binding"/>
    <property type="evidence" value="ECO:0007669"/>
    <property type="project" value="InterPro"/>
</dbReference>
<comment type="caution">
    <text evidence="13">The sequence shown here is derived from an EMBL/GenBank/DDBJ whole genome shotgun (WGS) entry which is preliminary data.</text>
</comment>
<keyword evidence="7" id="KW-0472">Membrane</keyword>
<keyword evidence="13" id="KW-0675">Receptor</keyword>
<gene>
    <name evidence="13" type="ORF">BV898_17004</name>
</gene>
<dbReference type="GO" id="GO:0001653">
    <property type="term" value="F:peptide receptor activity"/>
    <property type="evidence" value="ECO:0007669"/>
    <property type="project" value="TreeGrafter"/>
</dbReference>
<keyword evidence="5" id="KW-0547">Nucleotide-binding</keyword>
<dbReference type="Gene3D" id="1.10.510.10">
    <property type="entry name" value="Transferase(Phosphotransferase) domain 1"/>
    <property type="match status" value="1"/>
</dbReference>
<dbReference type="Pfam" id="PF07714">
    <property type="entry name" value="PK_Tyr_Ser-Thr"/>
    <property type="match status" value="1"/>
</dbReference>
<protein>
    <recommendedName>
        <fullName evidence="3">guanylate cyclase</fullName>
        <ecNumber evidence="3">4.6.1.2</ecNumber>
    </recommendedName>
</protein>
<dbReference type="SUPFAM" id="SSF53822">
    <property type="entry name" value="Periplasmic binding protein-like I"/>
    <property type="match status" value="1"/>
</dbReference>
<dbReference type="PANTHER" id="PTHR11920:SF501">
    <property type="entry name" value="GUANYLATE CYCLASE 32E"/>
    <property type="match status" value="1"/>
</dbReference>
<dbReference type="InterPro" id="IPR001828">
    <property type="entry name" value="ANF_lig-bd_rcpt"/>
</dbReference>
<dbReference type="GO" id="GO:0004016">
    <property type="term" value="F:adenylate cyclase activity"/>
    <property type="evidence" value="ECO:0007669"/>
    <property type="project" value="TreeGrafter"/>
</dbReference>
<dbReference type="InterPro" id="IPR000719">
    <property type="entry name" value="Prot_kinase_dom"/>
</dbReference>
<keyword evidence="8" id="KW-0325">Glycoprotein</keyword>
<dbReference type="SMART" id="SM00044">
    <property type="entry name" value="CYCc"/>
    <property type="match status" value="1"/>
</dbReference>
<evidence type="ECO:0000256" key="9">
    <source>
        <dbReference type="ARBA" id="ARBA00023239"/>
    </source>
</evidence>
<evidence type="ECO:0000256" key="2">
    <source>
        <dbReference type="ARBA" id="ARBA00004167"/>
    </source>
</evidence>
<dbReference type="Pfam" id="PF00211">
    <property type="entry name" value="Guanylate_cyc"/>
    <property type="match status" value="1"/>
</dbReference>
<dbReference type="EC" id="4.6.1.2" evidence="3"/>
<dbReference type="Gene3D" id="3.30.70.1230">
    <property type="entry name" value="Nucleotide cyclase"/>
    <property type="match status" value="1"/>
</dbReference>
<dbReference type="PROSITE" id="PS50125">
    <property type="entry name" value="GUANYLATE_CYCLASE_2"/>
    <property type="match status" value="1"/>
</dbReference>
<evidence type="ECO:0000313" key="13">
    <source>
        <dbReference type="EMBL" id="OWA52553.1"/>
    </source>
</evidence>
<dbReference type="InterPro" id="IPR001054">
    <property type="entry name" value="A/G_cyclase"/>
</dbReference>
<dbReference type="Pfam" id="PF01094">
    <property type="entry name" value="ANF_receptor"/>
    <property type="match status" value="1"/>
</dbReference>